<name>A0A937SFD5_9GAMM</name>
<evidence type="ECO:0000256" key="4">
    <source>
        <dbReference type="ARBA" id="ARBA00011245"/>
    </source>
</evidence>
<evidence type="ECO:0000313" key="15">
    <source>
        <dbReference type="EMBL" id="MBL6903459.1"/>
    </source>
</evidence>
<dbReference type="GO" id="GO:0004618">
    <property type="term" value="F:phosphoglycerate kinase activity"/>
    <property type="evidence" value="ECO:0007669"/>
    <property type="project" value="UniProtKB-UniRule"/>
</dbReference>
<dbReference type="HAMAP" id="MF_00145">
    <property type="entry name" value="Phosphoglyc_kinase"/>
    <property type="match status" value="1"/>
</dbReference>
<feature type="binding site" evidence="12">
    <location>
        <position position="145"/>
    </location>
    <ligand>
        <name>(2R)-3-phosphoglycerate</name>
        <dbReference type="ChEBI" id="CHEBI:58272"/>
    </ligand>
</feature>
<protein>
    <recommendedName>
        <fullName evidence="5 11">Phosphoglycerate kinase</fullName>
        <ecNumber evidence="5 11">2.7.2.3</ecNumber>
    </recommendedName>
</protein>
<reference evidence="15" key="1">
    <citation type="submission" date="2020-10" db="EMBL/GenBank/DDBJ databases">
        <title>Microbiome of the Black Sea water column analyzed by genome centric metagenomics.</title>
        <authorList>
            <person name="Cabello-Yeves P.J."/>
            <person name="Callieri C."/>
            <person name="Picazo A."/>
            <person name="Mehrshad M."/>
            <person name="Haro-Moreno J.M."/>
            <person name="Roda-Garcia J."/>
            <person name="Dzembekova N."/>
            <person name="Slabakova V."/>
            <person name="Slabakova N."/>
            <person name="Moncheva S."/>
            <person name="Rodriguez-Valera F."/>
        </authorList>
    </citation>
    <scope>NUCLEOTIDE SEQUENCE</scope>
    <source>
        <strain evidence="15">BS30m-G43</strain>
    </source>
</reference>
<dbReference type="Proteomes" id="UP000705230">
    <property type="component" value="Unassembled WGS sequence"/>
</dbReference>
<dbReference type="EMBL" id="JADHSG010000006">
    <property type="protein sequence ID" value="MBL6903459.1"/>
    <property type="molecule type" value="Genomic_DNA"/>
</dbReference>
<evidence type="ECO:0000256" key="11">
    <source>
        <dbReference type="HAMAP-Rule" id="MF_00145"/>
    </source>
</evidence>
<dbReference type="PRINTS" id="PR00477">
    <property type="entry name" value="PHGLYCKINASE"/>
</dbReference>
<feature type="binding site" evidence="11 13">
    <location>
        <position position="310"/>
    </location>
    <ligand>
        <name>ATP</name>
        <dbReference type="ChEBI" id="CHEBI:30616"/>
    </ligand>
</feature>
<accession>A0A937SFD5</accession>
<dbReference type="AlphaFoldDB" id="A0A937SFD5"/>
<comment type="caution">
    <text evidence="11">Lacks conserved residue(s) required for the propagation of feature annotation.</text>
</comment>
<comment type="catalytic activity">
    <reaction evidence="1 11 14">
        <text>(2R)-3-phosphoglycerate + ATP = (2R)-3-phospho-glyceroyl phosphate + ADP</text>
        <dbReference type="Rhea" id="RHEA:14801"/>
        <dbReference type="ChEBI" id="CHEBI:30616"/>
        <dbReference type="ChEBI" id="CHEBI:57604"/>
        <dbReference type="ChEBI" id="CHEBI:58272"/>
        <dbReference type="ChEBI" id="CHEBI:456216"/>
        <dbReference type="EC" id="2.7.2.3"/>
    </reaction>
</comment>
<comment type="subunit">
    <text evidence="4 11">Monomer.</text>
</comment>
<keyword evidence="8 11" id="KW-0418">Kinase</keyword>
<evidence type="ECO:0000256" key="3">
    <source>
        <dbReference type="ARBA" id="ARBA00008982"/>
    </source>
</evidence>
<feature type="binding site" evidence="12">
    <location>
        <position position="34"/>
    </location>
    <ligand>
        <name>(2R)-3-phosphoglycerate</name>
        <dbReference type="ChEBI" id="CHEBI:58272"/>
    </ligand>
</feature>
<dbReference type="SUPFAM" id="SSF53748">
    <property type="entry name" value="Phosphoglycerate kinase"/>
    <property type="match status" value="1"/>
</dbReference>
<dbReference type="GO" id="GO:0006096">
    <property type="term" value="P:glycolytic process"/>
    <property type="evidence" value="ECO:0007669"/>
    <property type="project" value="UniProtKB-UniRule"/>
</dbReference>
<feature type="binding site" evidence="11 12">
    <location>
        <begin position="57"/>
        <end position="60"/>
    </location>
    <ligand>
        <name>substrate</name>
    </ligand>
</feature>
<evidence type="ECO:0000256" key="13">
    <source>
        <dbReference type="PIRSR" id="PIRSR000724-2"/>
    </source>
</evidence>
<dbReference type="InterPro" id="IPR001576">
    <property type="entry name" value="Phosphoglycerate_kinase"/>
</dbReference>
<feature type="binding site" evidence="12">
    <location>
        <position position="112"/>
    </location>
    <ligand>
        <name>(2R)-3-phosphoglycerate</name>
        <dbReference type="ChEBI" id="CHEBI:58272"/>
    </ligand>
</feature>
<dbReference type="GO" id="GO:0005524">
    <property type="term" value="F:ATP binding"/>
    <property type="evidence" value="ECO:0007669"/>
    <property type="project" value="UniProtKB-KW"/>
</dbReference>
<evidence type="ECO:0000256" key="8">
    <source>
        <dbReference type="ARBA" id="ARBA00022777"/>
    </source>
</evidence>
<evidence type="ECO:0000256" key="5">
    <source>
        <dbReference type="ARBA" id="ARBA00013061"/>
    </source>
</evidence>
<dbReference type="InterPro" id="IPR036043">
    <property type="entry name" value="Phosphoglycerate_kinase_sf"/>
</dbReference>
<keyword evidence="10 11" id="KW-0324">Glycolysis</keyword>
<dbReference type="Pfam" id="PF00162">
    <property type="entry name" value="PGK"/>
    <property type="match status" value="1"/>
</dbReference>
<dbReference type="FunFam" id="3.40.50.1260:FF:000031">
    <property type="entry name" value="Phosphoglycerate kinase 1"/>
    <property type="match status" value="1"/>
</dbReference>
<dbReference type="PANTHER" id="PTHR11406">
    <property type="entry name" value="PHOSPHOGLYCERATE KINASE"/>
    <property type="match status" value="1"/>
</dbReference>
<evidence type="ECO:0000256" key="6">
    <source>
        <dbReference type="ARBA" id="ARBA00022679"/>
    </source>
</evidence>
<feature type="binding site" evidence="11">
    <location>
        <position position="145"/>
    </location>
    <ligand>
        <name>substrate</name>
    </ligand>
</feature>
<dbReference type="InterPro" id="IPR015824">
    <property type="entry name" value="Phosphoglycerate_kinase_N"/>
</dbReference>
<dbReference type="GO" id="GO:0043531">
    <property type="term" value="F:ADP binding"/>
    <property type="evidence" value="ECO:0007669"/>
    <property type="project" value="TreeGrafter"/>
</dbReference>
<feature type="binding site" evidence="11 12">
    <location>
        <begin position="19"/>
        <end position="21"/>
    </location>
    <ligand>
        <name>substrate</name>
    </ligand>
</feature>
<dbReference type="GO" id="GO:0006094">
    <property type="term" value="P:gluconeogenesis"/>
    <property type="evidence" value="ECO:0007669"/>
    <property type="project" value="TreeGrafter"/>
</dbReference>
<evidence type="ECO:0000256" key="14">
    <source>
        <dbReference type="RuleBase" id="RU000532"/>
    </source>
</evidence>
<keyword evidence="7 11" id="KW-0547">Nucleotide-binding</keyword>
<comment type="pathway">
    <text evidence="2 11">Carbohydrate degradation; glycolysis; pyruvate from D-glyceraldehyde 3-phosphate: step 2/5.</text>
</comment>
<keyword evidence="9 11" id="KW-0067">ATP-binding</keyword>
<dbReference type="Gene3D" id="3.40.50.1260">
    <property type="entry name" value="Phosphoglycerate kinase, N-terminal domain"/>
    <property type="match status" value="2"/>
</dbReference>
<feature type="binding site" evidence="11 13">
    <location>
        <position position="196"/>
    </location>
    <ligand>
        <name>ATP</name>
        <dbReference type="ChEBI" id="CHEBI:30616"/>
    </ligand>
</feature>
<comment type="similarity">
    <text evidence="3 11 14">Belongs to the phosphoglycerate kinase family.</text>
</comment>
<feature type="binding site" evidence="11">
    <location>
        <position position="34"/>
    </location>
    <ligand>
        <name>substrate</name>
    </ligand>
</feature>
<feature type="binding site" evidence="11">
    <location>
        <begin position="336"/>
        <end position="339"/>
    </location>
    <ligand>
        <name>ATP</name>
        <dbReference type="ChEBI" id="CHEBI:30616"/>
    </ligand>
</feature>
<keyword evidence="6 11" id="KW-0808">Transferase</keyword>
<evidence type="ECO:0000256" key="10">
    <source>
        <dbReference type="ARBA" id="ARBA00023152"/>
    </source>
</evidence>
<evidence type="ECO:0000256" key="1">
    <source>
        <dbReference type="ARBA" id="ARBA00000642"/>
    </source>
</evidence>
<comment type="subcellular location">
    <subcellularLocation>
        <location evidence="11">Cytoplasm</location>
    </subcellularLocation>
</comment>
<gene>
    <name evidence="11" type="primary">pgk</name>
    <name evidence="15" type="ORF">ISR29_04580</name>
</gene>
<dbReference type="PANTHER" id="PTHR11406:SF23">
    <property type="entry name" value="PHOSPHOGLYCERATE KINASE 1, CHLOROPLASTIC-RELATED"/>
    <property type="match status" value="1"/>
</dbReference>
<evidence type="ECO:0000256" key="9">
    <source>
        <dbReference type="ARBA" id="ARBA00022840"/>
    </source>
</evidence>
<dbReference type="GO" id="GO:0005829">
    <property type="term" value="C:cytosol"/>
    <property type="evidence" value="ECO:0007669"/>
    <property type="project" value="TreeGrafter"/>
</dbReference>
<dbReference type="EC" id="2.7.2.3" evidence="5 11"/>
<evidence type="ECO:0000256" key="2">
    <source>
        <dbReference type="ARBA" id="ARBA00004838"/>
    </source>
</evidence>
<dbReference type="PIRSF" id="PIRSF000724">
    <property type="entry name" value="Pgk"/>
    <property type="match status" value="1"/>
</dbReference>
<evidence type="ECO:0000313" key="16">
    <source>
        <dbReference type="Proteomes" id="UP000705230"/>
    </source>
</evidence>
<comment type="caution">
    <text evidence="15">The sequence shown here is derived from an EMBL/GenBank/DDBJ whole genome shotgun (WGS) entry which is preliminary data.</text>
</comment>
<evidence type="ECO:0000256" key="7">
    <source>
        <dbReference type="ARBA" id="ARBA00022741"/>
    </source>
</evidence>
<evidence type="ECO:0000256" key="12">
    <source>
        <dbReference type="PIRSR" id="PIRSR000724-1"/>
    </source>
</evidence>
<keyword evidence="11" id="KW-0963">Cytoplasm</keyword>
<organism evidence="15 16">
    <name type="scientific">SAR86 cluster bacterium</name>
    <dbReference type="NCBI Taxonomy" id="2030880"/>
    <lineage>
        <taxon>Bacteria</taxon>
        <taxon>Pseudomonadati</taxon>
        <taxon>Pseudomonadota</taxon>
        <taxon>Gammaproteobacteria</taxon>
        <taxon>SAR86 cluster</taxon>
    </lineage>
</organism>
<proteinExistence type="inferred from homology"/>
<sequence length="380" mass="41254">MNNLSELVLENKKLIIRVDMNVPIVEGAIKDQTRILASIPTIKHSLDRGAKILLVSHLGRPSEGNPDVKFSLQPVVDSLKIILDEEVELVSELSDPLIFNSSARIQVMENIRFFKGEKSNSEELGKCLASLCDVYVFDAFGTSHREQASTHSAITHSNQACMGLLLQKEISALTKALNEYENPYTAVIGGAKVSTKLELIKNINEKADFVIVGGGIANTFIKAAGNEIGISLYEESMIDIAKELLDGGKIILPETVITSLSFEGEEVTVKNICDVGENEMILDQMLTRKMQDAINVSKTILWNGPLGVFENQLFETGTRHLSEAIAGSNAFSIAGGGETISAINKFIKADDVSYCSTGGGAFLEFMEGKDLPSIQALKSK</sequence>
<feature type="binding site" evidence="11">
    <location>
        <position position="112"/>
    </location>
    <ligand>
        <name>substrate</name>
    </ligand>
</feature>